<name>A0AAD5E3F4_UMBRA</name>
<feature type="region of interest" description="Disordered" evidence="3">
    <location>
        <begin position="240"/>
        <end position="358"/>
    </location>
</feature>
<gene>
    <name evidence="5" type="ORF">K450DRAFT_260242</name>
</gene>
<feature type="compositionally biased region" description="Polar residues" evidence="3">
    <location>
        <begin position="411"/>
        <end position="425"/>
    </location>
</feature>
<evidence type="ECO:0000256" key="2">
    <source>
        <dbReference type="ARBA" id="ARBA00023187"/>
    </source>
</evidence>
<keyword evidence="2" id="KW-0508">mRNA splicing</keyword>
<feature type="compositionally biased region" description="Basic residues" evidence="3">
    <location>
        <begin position="458"/>
        <end position="468"/>
    </location>
</feature>
<keyword evidence="6" id="KW-1185">Reference proteome</keyword>
<feature type="compositionally biased region" description="Basic residues" evidence="3">
    <location>
        <begin position="481"/>
        <end position="501"/>
    </location>
</feature>
<evidence type="ECO:0000313" key="6">
    <source>
        <dbReference type="Proteomes" id="UP001206595"/>
    </source>
</evidence>
<evidence type="ECO:0000259" key="4">
    <source>
        <dbReference type="SMART" id="SM01141"/>
    </source>
</evidence>
<sequence length="501" mass="59028">MWQAAREQDKKIKELMVDHRKRAEKRRAYHESKIGDPKQLLRIVGAAVKLYPDAEQFYQHENVKNLTIWQGDGYTRIDRFDGRALLDSVPSKSHPAVTEPWQDREIADELNFERFRDLVEVDRLEVTERERLEEIEEEWTNILARHKALLAMLNPKKQEKKPQGFKYDYGTNEAQQDRTQGNVEEEEEQELIKEVDILSYIDELTDADRRKLEEMAHRYNICHYVHQLRAARKDRDRQLDHLRNQQQHRGSKHSRQRGNGHNKQRRRYHSNSSVSPPRTSYHRRNSPTYEAYGNSSESEASGDDPPAKVESDDFIVFGTRADVQDQAPVQDASHRRLPESKYTSTASKAVSQRPAAAEKKLSPMEKLKLKMRTAFDDQIEKDEQTKRKKERDAEIDRLHATDNSDALLRLTMSSQISQQVGQNTDGKPAATHDKSHMQLSRDRRHEKRYRSPPSRSLSPRKHRHRSRSRDRERRNRSPERHRSRGHKSRRRSPSRSRSRGR</sequence>
<feature type="compositionally biased region" description="Basic and acidic residues" evidence="3">
    <location>
        <begin position="469"/>
        <end position="480"/>
    </location>
</feature>
<dbReference type="PANTHER" id="PTHR13161">
    <property type="entry name" value="SPLICING FACTOR SUPPRESSOR OF WHITE APRICOT"/>
    <property type="match status" value="1"/>
</dbReference>
<feature type="compositionally biased region" description="Basic and acidic residues" evidence="3">
    <location>
        <begin position="430"/>
        <end position="443"/>
    </location>
</feature>
<dbReference type="SMART" id="SM01141">
    <property type="entry name" value="DRY_EERY"/>
    <property type="match status" value="1"/>
</dbReference>
<dbReference type="GO" id="GO:0006397">
    <property type="term" value="P:mRNA processing"/>
    <property type="evidence" value="ECO:0007669"/>
    <property type="project" value="UniProtKB-KW"/>
</dbReference>
<keyword evidence="1" id="KW-0507">mRNA processing</keyword>
<feature type="domain" description="Suppressor of white apricot N-terminal" evidence="4">
    <location>
        <begin position="39"/>
        <end position="171"/>
    </location>
</feature>
<dbReference type="PANTHER" id="PTHR13161:SF4">
    <property type="entry name" value="CLK4-ASSOCIATING SERINE_ARGININE RICH PROTEIN"/>
    <property type="match status" value="1"/>
</dbReference>
<dbReference type="Pfam" id="PF09750">
    <property type="entry name" value="DRY_EERY"/>
    <property type="match status" value="1"/>
</dbReference>
<reference evidence="5" key="1">
    <citation type="submission" date="2021-06" db="EMBL/GenBank/DDBJ databases">
        <authorList>
            <consortium name="DOE Joint Genome Institute"/>
            <person name="Mondo S.J."/>
            <person name="Amses K.R."/>
            <person name="Simmons D.R."/>
            <person name="Longcore J.E."/>
            <person name="Seto K."/>
            <person name="Alves G.H."/>
            <person name="Bonds A.E."/>
            <person name="Quandt C.A."/>
            <person name="Davis W.J."/>
            <person name="Chang Y."/>
            <person name="Letcher P.M."/>
            <person name="Powell M.J."/>
            <person name="Kuo A."/>
            <person name="Labutti K."/>
            <person name="Pangilinan J."/>
            <person name="Andreopoulos W."/>
            <person name="Tritt A."/>
            <person name="Riley R."/>
            <person name="Hundley H."/>
            <person name="Johnson J."/>
            <person name="Lipzen A."/>
            <person name="Barry K."/>
            <person name="Berbee M.L."/>
            <person name="Buchler N.E."/>
            <person name="Grigoriev I.V."/>
            <person name="Spatafora J.W."/>
            <person name="Stajich J.E."/>
            <person name="James T.Y."/>
        </authorList>
    </citation>
    <scope>NUCLEOTIDE SEQUENCE</scope>
    <source>
        <strain evidence="5">AG</strain>
    </source>
</reference>
<accession>A0AAD5E3F4</accession>
<feature type="compositionally biased region" description="Polar residues" evidence="3">
    <location>
        <begin position="341"/>
        <end position="350"/>
    </location>
</feature>
<feature type="region of interest" description="Disordered" evidence="3">
    <location>
        <begin position="160"/>
        <end position="187"/>
    </location>
</feature>
<feature type="compositionally biased region" description="Basic and acidic residues" evidence="3">
    <location>
        <begin position="381"/>
        <end position="402"/>
    </location>
</feature>
<dbReference type="GeneID" id="75917477"/>
<dbReference type="InterPro" id="IPR019147">
    <property type="entry name" value="SWAP_N_domain"/>
</dbReference>
<evidence type="ECO:0000313" key="5">
    <source>
        <dbReference type="EMBL" id="KAI8575741.1"/>
    </source>
</evidence>
<feature type="compositionally biased region" description="Basic residues" evidence="3">
    <location>
        <begin position="249"/>
        <end position="269"/>
    </location>
</feature>
<organism evidence="5 6">
    <name type="scientific">Umbelopsis ramanniana AG</name>
    <dbReference type="NCBI Taxonomy" id="1314678"/>
    <lineage>
        <taxon>Eukaryota</taxon>
        <taxon>Fungi</taxon>
        <taxon>Fungi incertae sedis</taxon>
        <taxon>Mucoromycota</taxon>
        <taxon>Mucoromycotina</taxon>
        <taxon>Umbelopsidomycetes</taxon>
        <taxon>Umbelopsidales</taxon>
        <taxon>Umbelopsidaceae</taxon>
        <taxon>Umbelopsis</taxon>
    </lineage>
</organism>
<evidence type="ECO:0000256" key="3">
    <source>
        <dbReference type="SAM" id="MobiDB-lite"/>
    </source>
</evidence>
<dbReference type="RefSeq" id="XP_051440745.1">
    <property type="nucleotide sequence ID" value="XM_051592134.1"/>
</dbReference>
<evidence type="ECO:0000256" key="1">
    <source>
        <dbReference type="ARBA" id="ARBA00022664"/>
    </source>
</evidence>
<dbReference type="EMBL" id="MU620971">
    <property type="protein sequence ID" value="KAI8575741.1"/>
    <property type="molecule type" value="Genomic_DNA"/>
</dbReference>
<comment type="caution">
    <text evidence="5">The sequence shown here is derived from an EMBL/GenBank/DDBJ whole genome shotgun (WGS) entry which is preliminary data.</text>
</comment>
<feature type="compositionally biased region" description="Polar residues" evidence="3">
    <location>
        <begin position="172"/>
        <end position="182"/>
    </location>
</feature>
<dbReference type="InterPro" id="IPR040397">
    <property type="entry name" value="SWAP"/>
</dbReference>
<dbReference type="Proteomes" id="UP001206595">
    <property type="component" value="Unassembled WGS sequence"/>
</dbReference>
<dbReference type="AlphaFoldDB" id="A0AAD5E3F4"/>
<proteinExistence type="predicted"/>
<feature type="region of interest" description="Disordered" evidence="3">
    <location>
        <begin position="373"/>
        <end position="501"/>
    </location>
</feature>
<reference evidence="5" key="2">
    <citation type="journal article" date="2022" name="Proc. Natl. Acad. Sci. U.S.A.">
        <title>Diploid-dominant life cycles characterize the early evolution of Fungi.</title>
        <authorList>
            <person name="Amses K.R."/>
            <person name="Simmons D.R."/>
            <person name="Longcore J.E."/>
            <person name="Mondo S.J."/>
            <person name="Seto K."/>
            <person name="Jeronimo G.H."/>
            <person name="Bonds A.E."/>
            <person name="Quandt C.A."/>
            <person name="Davis W.J."/>
            <person name="Chang Y."/>
            <person name="Federici B.A."/>
            <person name="Kuo A."/>
            <person name="LaButti K."/>
            <person name="Pangilinan J."/>
            <person name="Andreopoulos W."/>
            <person name="Tritt A."/>
            <person name="Riley R."/>
            <person name="Hundley H."/>
            <person name="Johnson J."/>
            <person name="Lipzen A."/>
            <person name="Barry K."/>
            <person name="Lang B.F."/>
            <person name="Cuomo C.A."/>
            <person name="Buchler N.E."/>
            <person name="Grigoriev I.V."/>
            <person name="Spatafora J.W."/>
            <person name="Stajich J.E."/>
            <person name="James T.Y."/>
        </authorList>
    </citation>
    <scope>NUCLEOTIDE SEQUENCE</scope>
    <source>
        <strain evidence="5">AG</strain>
    </source>
</reference>
<dbReference type="GO" id="GO:0008380">
    <property type="term" value="P:RNA splicing"/>
    <property type="evidence" value="ECO:0007669"/>
    <property type="project" value="UniProtKB-KW"/>
</dbReference>
<protein>
    <recommendedName>
        <fullName evidence="4">Suppressor of white apricot N-terminal domain-containing protein</fullName>
    </recommendedName>
</protein>